<gene>
    <name evidence="2" type="ORF">Plil01_001425100</name>
</gene>
<feature type="transmembrane region" description="Helical" evidence="1">
    <location>
        <begin position="76"/>
        <end position="99"/>
    </location>
</feature>
<keyword evidence="3" id="KW-1185">Reference proteome</keyword>
<feature type="transmembrane region" description="Helical" evidence="1">
    <location>
        <begin position="224"/>
        <end position="244"/>
    </location>
</feature>
<keyword evidence="1" id="KW-1133">Transmembrane helix</keyword>
<name>A0A9W6X8A1_9STRA</name>
<evidence type="ECO:0000256" key="1">
    <source>
        <dbReference type="SAM" id="Phobius"/>
    </source>
</evidence>
<protein>
    <submittedName>
        <fullName evidence="2">Unnamed protein product</fullName>
    </submittedName>
</protein>
<sequence length="291" mass="32870">MGFLRNVVGTVVSVSVASLVAVYTDLPLYASVCFGIQWLGSLYAVPKQTERFLDVTGSFTYALLTLLAYWDNSPVSWRGSLLTAFVWLWCIRLGAFLFLRISECGEDKRFVEIRVNPLRFFSVWNIQGLWVLLTVLPMLLALTHGAPDPEVSPFDVAGTSLWVIGYLMEVTADYQKTQFRRNAANKGKFIQSGLWYYSRHPNYCGEIMMWVGVFLMTTHTLPTFSLQCWAAVSPAFVMMLLFLVSGIPPLEKQAEERWGETKAYQEYKATTSVLLPMPKGAIDEVKRAKIA</sequence>
<feature type="transmembrane region" description="Helical" evidence="1">
    <location>
        <begin position="120"/>
        <end position="142"/>
    </location>
</feature>
<dbReference type="Gene3D" id="1.20.120.1630">
    <property type="match status" value="1"/>
</dbReference>
<dbReference type="Proteomes" id="UP001165083">
    <property type="component" value="Unassembled WGS sequence"/>
</dbReference>
<proteinExistence type="predicted"/>
<organism evidence="2 3">
    <name type="scientific">Phytophthora lilii</name>
    <dbReference type="NCBI Taxonomy" id="2077276"/>
    <lineage>
        <taxon>Eukaryota</taxon>
        <taxon>Sar</taxon>
        <taxon>Stramenopiles</taxon>
        <taxon>Oomycota</taxon>
        <taxon>Peronosporomycetes</taxon>
        <taxon>Peronosporales</taxon>
        <taxon>Peronosporaceae</taxon>
        <taxon>Phytophthora</taxon>
    </lineage>
</organism>
<dbReference type="PANTHER" id="PTHR32251:SF17">
    <property type="entry name" value="STEROID 5-ALPHA REDUCTASE C-TERMINAL DOMAIN-CONTAINING PROTEIN"/>
    <property type="match status" value="1"/>
</dbReference>
<dbReference type="InterPro" id="IPR010721">
    <property type="entry name" value="UstE-like"/>
</dbReference>
<feature type="transmembrane region" description="Helical" evidence="1">
    <location>
        <begin position="7"/>
        <end position="23"/>
    </location>
</feature>
<reference evidence="2" key="1">
    <citation type="submission" date="2023-04" db="EMBL/GenBank/DDBJ databases">
        <title>Phytophthora lilii NBRC 32176.</title>
        <authorList>
            <person name="Ichikawa N."/>
            <person name="Sato H."/>
            <person name="Tonouchi N."/>
        </authorList>
    </citation>
    <scope>NUCLEOTIDE SEQUENCE</scope>
    <source>
        <strain evidence="2">NBRC 32176</strain>
    </source>
</reference>
<evidence type="ECO:0000313" key="3">
    <source>
        <dbReference type="Proteomes" id="UP001165083"/>
    </source>
</evidence>
<keyword evidence="1" id="KW-0472">Membrane</keyword>
<evidence type="ECO:0000313" key="2">
    <source>
        <dbReference type="EMBL" id="GMF33455.1"/>
    </source>
</evidence>
<feature type="transmembrane region" description="Helical" evidence="1">
    <location>
        <begin position="29"/>
        <end position="45"/>
    </location>
</feature>
<dbReference type="GO" id="GO:0016020">
    <property type="term" value="C:membrane"/>
    <property type="evidence" value="ECO:0007669"/>
    <property type="project" value="TreeGrafter"/>
</dbReference>
<dbReference type="OrthoDB" id="201504at2759"/>
<comment type="caution">
    <text evidence="2">The sequence shown here is derived from an EMBL/GenBank/DDBJ whole genome shotgun (WGS) entry which is preliminary data.</text>
</comment>
<dbReference type="Pfam" id="PF06966">
    <property type="entry name" value="DUF1295"/>
    <property type="match status" value="1"/>
</dbReference>
<accession>A0A9W6X8A1</accession>
<dbReference type="EMBL" id="BSXW01001080">
    <property type="protein sequence ID" value="GMF33455.1"/>
    <property type="molecule type" value="Genomic_DNA"/>
</dbReference>
<feature type="transmembrane region" description="Helical" evidence="1">
    <location>
        <begin position="52"/>
        <end position="70"/>
    </location>
</feature>
<keyword evidence="1" id="KW-0812">Transmembrane</keyword>
<dbReference type="PANTHER" id="PTHR32251">
    <property type="entry name" value="3-OXO-5-ALPHA-STEROID 4-DEHYDROGENASE"/>
    <property type="match status" value="1"/>
</dbReference>
<dbReference type="PROSITE" id="PS50244">
    <property type="entry name" value="S5A_REDUCTASE"/>
    <property type="match status" value="1"/>
</dbReference>
<dbReference type="AlphaFoldDB" id="A0A9W6X8A1"/>